<dbReference type="Gene3D" id="1.25.40.900">
    <property type="match status" value="1"/>
</dbReference>
<evidence type="ECO:0000313" key="8">
    <source>
        <dbReference type="EMBL" id="MBD1431963.1"/>
    </source>
</evidence>
<dbReference type="PROSITE" id="PS51257">
    <property type="entry name" value="PROKAR_LIPOPROTEIN"/>
    <property type="match status" value="1"/>
</dbReference>
<dbReference type="Gene3D" id="1.25.40.390">
    <property type="match status" value="1"/>
</dbReference>
<dbReference type="Pfam" id="PF07980">
    <property type="entry name" value="SusD_RagB"/>
    <property type="match status" value="1"/>
</dbReference>
<dbReference type="Gene3D" id="2.20.20.130">
    <property type="match status" value="1"/>
</dbReference>
<evidence type="ECO:0000259" key="6">
    <source>
        <dbReference type="Pfam" id="PF07980"/>
    </source>
</evidence>
<evidence type="ECO:0000256" key="1">
    <source>
        <dbReference type="ARBA" id="ARBA00004442"/>
    </source>
</evidence>
<comment type="subcellular location">
    <subcellularLocation>
        <location evidence="1">Cell outer membrane</location>
    </subcellularLocation>
</comment>
<dbReference type="Pfam" id="PF14322">
    <property type="entry name" value="SusD-like_3"/>
    <property type="match status" value="1"/>
</dbReference>
<dbReference type="RefSeq" id="WP_190992990.1">
    <property type="nucleotide sequence ID" value="NZ_JACOIK010000002.1"/>
</dbReference>
<dbReference type="InterPro" id="IPR033985">
    <property type="entry name" value="SusD-like_N"/>
</dbReference>
<organism evidence="8 9">
    <name type="scientific">Sphingobacterium micropteri</name>
    <dbReference type="NCBI Taxonomy" id="2763501"/>
    <lineage>
        <taxon>Bacteria</taxon>
        <taxon>Pseudomonadati</taxon>
        <taxon>Bacteroidota</taxon>
        <taxon>Sphingobacteriia</taxon>
        <taxon>Sphingobacteriales</taxon>
        <taxon>Sphingobacteriaceae</taxon>
        <taxon>Sphingobacterium</taxon>
    </lineage>
</organism>
<comment type="similarity">
    <text evidence="2">Belongs to the SusD family.</text>
</comment>
<feature type="domain" description="SusD-like N-terminal" evidence="7">
    <location>
        <begin position="77"/>
        <end position="232"/>
    </location>
</feature>
<dbReference type="CDD" id="cd08977">
    <property type="entry name" value="SusD"/>
    <property type="match status" value="1"/>
</dbReference>
<comment type="caution">
    <text evidence="8">The sequence shown here is derived from an EMBL/GenBank/DDBJ whole genome shotgun (WGS) entry which is preliminary data.</text>
</comment>
<evidence type="ECO:0000256" key="5">
    <source>
        <dbReference type="ARBA" id="ARBA00023237"/>
    </source>
</evidence>
<accession>A0ABR7YKW7</accession>
<evidence type="ECO:0000256" key="3">
    <source>
        <dbReference type="ARBA" id="ARBA00022729"/>
    </source>
</evidence>
<keyword evidence="3" id="KW-0732">Signal</keyword>
<feature type="domain" description="RagB/SusD" evidence="6">
    <location>
        <begin position="327"/>
        <end position="458"/>
    </location>
</feature>
<sequence length="458" mass="51473">MKIKFIIILVVSLLSLSCDKFLDKEPENKVSIEEIFADLPGAKAALTGVYLDMFSTSYFNGPRMVYPELTGGNLRHAYPTRTSLLDLFHFSAAADSSSMNNTYSHLYSMLNNINNILTRVPDLADGTVAERNDILAQAYGIRALIHLDLVQLFAQPYRYTPDASHLGVVLANEPILVGNAQRRRATVAEVYDQIASDLQMATDLFADSKRVFTGNRVQYMNTSALKALYARLCLHKQDWEGASLYSSQVIAENFTLYSREEYLPSWKTAAAKETILEVALPTGHGGTSLGNYYVNESANSYFQFAPSQDLLELFSEHDIRSAGGTFKYNSYNFEATSVKIIRLSEMYLIRAEALAEMGKTAEALADLNRIRLRADPELEPLATQNKQALIDEILNERRRELCLEGFLFFDLMRRGLSVERSDCEGTNCNMSYPSDRFVLPIPQQSVNSNNHMEQNPGY</sequence>
<keyword evidence="9" id="KW-1185">Reference proteome</keyword>
<keyword evidence="4" id="KW-0472">Membrane</keyword>
<evidence type="ECO:0000256" key="4">
    <source>
        <dbReference type="ARBA" id="ARBA00023136"/>
    </source>
</evidence>
<reference evidence="8 9" key="1">
    <citation type="submission" date="2020-08" db="EMBL/GenBank/DDBJ databases">
        <title>Sphingobacterium sp. DN00404 isolated from aquaculture water.</title>
        <authorList>
            <person name="Zhang M."/>
        </authorList>
    </citation>
    <scope>NUCLEOTIDE SEQUENCE [LARGE SCALE GENOMIC DNA]</scope>
    <source>
        <strain evidence="8 9">DN00404</strain>
    </source>
</reference>
<dbReference type="InterPro" id="IPR012944">
    <property type="entry name" value="SusD_RagB_dom"/>
</dbReference>
<proteinExistence type="inferred from homology"/>
<evidence type="ECO:0000313" key="9">
    <source>
        <dbReference type="Proteomes" id="UP000602759"/>
    </source>
</evidence>
<gene>
    <name evidence="8" type="ORF">H8B06_03920</name>
</gene>
<dbReference type="EMBL" id="JACOIK010000002">
    <property type="protein sequence ID" value="MBD1431963.1"/>
    <property type="molecule type" value="Genomic_DNA"/>
</dbReference>
<dbReference type="Proteomes" id="UP000602759">
    <property type="component" value="Unassembled WGS sequence"/>
</dbReference>
<dbReference type="SUPFAM" id="SSF48452">
    <property type="entry name" value="TPR-like"/>
    <property type="match status" value="1"/>
</dbReference>
<evidence type="ECO:0000259" key="7">
    <source>
        <dbReference type="Pfam" id="PF14322"/>
    </source>
</evidence>
<protein>
    <submittedName>
        <fullName evidence="8">RagB/SusD family nutrient uptake outer membrane protein</fullName>
    </submittedName>
</protein>
<keyword evidence="5" id="KW-0998">Cell outer membrane</keyword>
<dbReference type="InterPro" id="IPR011990">
    <property type="entry name" value="TPR-like_helical_dom_sf"/>
</dbReference>
<evidence type="ECO:0000256" key="2">
    <source>
        <dbReference type="ARBA" id="ARBA00006275"/>
    </source>
</evidence>
<name>A0ABR7YKW7_9SPHI</name>